<protein>
    <recommendedName>
        <fullName evidence="1">RNA polymerase sigma-70 region 1.2 domain-containing protein</fullName>
    </recommendedName>
</protein>
<feature type="domain" description="RNA polymerase sigma-70 region 1.2" evidence="1">
    <location>
        <begin position="7"/>
        <end position="33"/>
    </location>
</feature>
<name>A0AA40SWE0_9NOST</name>
<reference evidence="2" key="1">
    <citation type="submission" date="2019-07" db="EMBL/GenBank/DDBJ databases">
        <title>Toxilogical consequences of a new and cryptic species of cyanobacteria (Komarekiella delphini-convector) recovered from the epidermis of a bottlenose dolphin and 1500 ft. in the air.</title>
        <authorList>
            <person name="Brown A.O."/>
            <person name="Dvorak P."/>
            <person name="Villanueva C.D."/>
            <person name="Foss A.J."/>
            <person name="Garvey A.D."/>
            <person name="Gibson Q.A."/>
            <person name="Johansen J.R."/>
            <person name="Casamatta D.A."/>
        </authorList>
    </citation>
    <scope>NUCLEOTIDE SEQUENCE</scope>
    <source>
        <strain evidence="2">SJRDD-AB1</strain>
    </source>
</reference>
<dbReference type="InterPro" id="IPR009042">
    <property type="entry name" value="RNA_pol_sigma70_r1_2"/>
</dbReference>
<dbReference type="GO" id="GO:0016987">
    <property type="term" value="F:sigma factor activity"/>
    <property type="evidence" value="ECO:0007669"/>
    <property type="project" value="InterPro"/>
</dbReference>
<accession>A0AA40SWE0</accession>
<gene>
    <name evidence="2" type="ORF">FNW02_12010</name>
</gene>
<dbReference type="SUPFAM" id="SSF88946">
    <property type="entry name" value="Sigma2 domain of RNA polymerase sigma factors"/>
    <property type="match status" value="1"/>
</dbReference>
<dbReference type="GO" id="GO:0006352">
    <property type="term" value="P:DNA-templated transcription initiation"/>
    <property type="evidence" value="ECO:0007669"/>
    <property type="project" value="InterPro"/>
</dbReference>
<sequence>MPTPTPDLVRIYLQEIGRYPLLTPDLEIAYAKK</sequence>
<evidence type="ECO:0000259" key="1">
    <source>
        <dbReference type="Pfam" id="PF00140"/>
    </source>
</evidence>
<evidence type="ECO:0000313" key="3">
    <source>
        <dbReference type="Proteomes" id="UP001165986"/>
    </source>
</evidence>
<organism evidence="2 3">
    <name type="scientific">Komarekiella delphini-convector SJRDD-AB1</name>
    <dbReference type="NCBI Taxonomy" id="2593771"/>
    <lineage>
        <taxon>Bacteria</taxon>
        <taxon>Bacillati</taxon>
        <taxon>Cyanobacteriota</taxon>
        <taxon>Cyanophyceae</taxon>
        <taxon>Nostocales</taxon>
        <taxon>Nostocaceae</taxon>
        <taxon>Komarekiella</taxon>
        <taxon>Komarekiella delphini-convector</taxon>
    </lineage>
</organism>
<dbReference type="Pfam" id="PF00140">
    <property type="entry name" value="Sigma70_r1_2"/>
    <property type="match status" value="1"/>
</dbReference>
<comment type="caution">
    <text evidence="2">The sequence shown here is derived from an EMBL/GenBank/DDBJ whole genome shotgun (WGS) entry which is preliminary data.</text>
</comment>
<dbReference type="InterPro" id="IPR013325">
    <property type="entry name" value="RNA_pol_sigma_r2"/>
</dbReference>
<dbReference type="Gene3D" id="1.10.601.10">
    <property type="entry name" value="RNA Polymerase Primary Sigma Factor"/>
    <property type="match status" value="1"/>
</dbReference>
<proteinExistence type="predicted"/>
<dbReference type="EMBL" id="VJXY01000010">
    <property type="protein sequence ID" value="MBD6616538.1"/>
    <property type="molecule type" value="Genomic_DNA"/>
</dbReference>
<evidence type="ECO:0000313" key="2">
    <source>
        <dbReference type="EMBL" id="MBD6616538.1"/>
    </source>
</evidence>
<dbReference type="GO" id="GO:0003677">
    <property type="term" value="F:DNA binding"/>
    <property type="evidence" value="ECO:0007669"/>
    <property type="project" value="InterPro"/>
</dbReference>
<dbReference type="Proteomes" id="UP001165986">
    <property type="component" value="Unassembled WGS sequence"/>
</dbReference>
<dbReference type="AlphaFoldDB" id="A0AA40SWE0"/>
<dbReference type="RefSeq" id="WP_191757773.1">
    <property type="nucleotide sequence ID" value="NZ_VJXY01000010.1"/>
</dbReference>
<keyword evidence="3" id="KW-1185">Reference proteome</keyword>